<accession>A0A9Q1GD77</accession>
<dbReference type="AlphaFoldDB" id="A0A9Q1GD77"/>
<reference evidence="2" key="1">
    <citation type="journal article" date="2023" name="Science">
        <title>Genome structures resolve the early diversification of teleost fishes.</title>
        <authorList>
            <person name="Parey E."/>
            <person name="Louis A."/>
            <person name="Montfort J."/>
            <person name="Bouchez O."/>
            <person name="Roques C."/>
            <person name="Iampietro C."/>
            <person name="Lluch J."/>
            <person name="Castinel A."/>
            <person name="Donnadieu C."/>
            <person name="Desvignes T."/>
            <person name="Floi Bucao C."/>
            <person name="Jouanno E."/>
            <person name="Wen M."/>
            <person name="Mejri S."/>
            <person name="Dirks R."/>
            <person name="Jansen H."/>
            <person name="Henkel C."/>
            <person name="Chen W.J."/>
            <person name="Zahm M."/>
            <person name="Cabau C."/>
            <person name="Klopp C."/>
            <person name="Thompson A.W."/>
            <person name="Robinson-Rechavi M."/>
            <person name="Braasch I."/>
            <person name="Lecointre G."/>
            <person name="Bobe J."/>
            <person name="Postlethwait J.H."/>
            <person name="Berthelot C."/>
            <person name="Roest Crollius H."/>
            <person name="Guiguen Y."/>
        </authorList>
    </citation>
    <scope>NUCLEOTIDE SEQUENCE</scope>
    <source>
        <strain evidence="2">WJC10195</strain>
    </source>
</reference>
<evidence type="ECO:0000313" key="3">
    <source>
        <dbReference type="Proteomes" id="UP001152622"/>
    </source>
</evidence>
<feature type="region of interest" description="Disordered" evidence="1">
    <location>
        <begin position="32"/>
        <end position="72"/>
    </location>
</feature>
<proteinExistence type="predicted"/>
<evidence type="ECO:0000313" key="2">
    <source>
        <dbReference type="EMBL" id="KAJ8382025.1"/>
    </source>
</evidence>
<sequence length="98" mass="10460">MDPGSNQKELEAEARLTAVARRPLNGHGLNKALAAKSASPVCHAGPKRNSGGPVSPVWQQSRQPLQQGPGRAACSLDVTLLYHRSLRPSVNKPPHPEN</sequence>
<evidence type="ECO:0000256" key="1">
    <source>
        <dbReference type="SAM" id="MobiDB-lite"/>
    </source>
</evidence>
<protein>
    <submittedName>
        <fullName evidence="2">Uncharacterized protein</fullName>
    </submittedName>
</protein>
<keyword evidence="3" id="KW-1185">Reference proteome</keyword>
<organism evidence="2 3">
    <name type="scientific">Synaphobranchus kaupii</name>
    <name type="common">Kaup's arrowtooth eel</name>
    <dbReference type="NCBI Taxonomy" id="118154"/>
    <lineage>
        <taxon>Eukaryota</taxon>
        <taxon>Metazoa</taxon>
        <taxon>Chordata</taxon>
        <taxon>Craniata</taxon>
        <taxon>Vertebrata</taxon>
        <taxon>Euteleostomi</taxon>
        <taxon>Actinopterygii</taxon>
        <taxon>Neopterygii</taxon>
        <taxon>Teleostei</taxon>
        <taxon>Anguilliformes</taxon>
        <taxon>Synaphobranchidae</taxon>
        <taxon>Synaphobranchus</taxon>
    </lineage>
</organism>
<dbReference type="EMBL" id="JAINUF010000001">
    <property type="protein sequence ID" value="KAJ8382025.1"/>
    <property type="molecule type" value="Genomic_DNA"/>
</dbReference>
<feature type="compositionally biased region" description="Polar residues" evidence="1">
    <location>
        <begin position="57"/>
        <end position="66"/>
    </location>
</feature>
<dbReference type="Proteomes" id="UP001152622">
    <property type="component" value="Chromosome 1"/>
</dbReference>
<comment type="caution">
    <text evidence="2">The sequence shown here is derived from an EMBL/GenBank/DDBJ whole genome shotgun (WGS) entry which is preliminary data.</text>
</comment>
<gene>
    <name evidence="2" type="ORF">SKAU_G00028030</name>
</gene>
<name>A0A9Q1GD77_SYNKA</name>